<dbReference type="FunFam" id="2.60.120.620:FF:000005">
    <property type="entry name" value="Egl nine homolog 1"/>
    <property type="match status" value="1"/>
</dbReference>
<keyword evidence="7" id="KW-0847">Vitamin C</keyword>
<feature type="compositionally biased region" description="Low complexity" evidence="14">
    <location>
        <begin position="1302"/>
        <end position="1312"/>
    </location>
</feature>
<dbReference type="GO" id="GO:0008270">
    <property type="term" value="F:zinc ion binding"/>
    <property type="evidence" value="ECO:0007669"/>
    <property type="project" value="UniProtKB-KW"/>
</dbReference>
<dbReference type="SUPFAM" id="SSF144232">
    <property type="entry name" value="HIT/MYND zinc finger-like"/>
    <property type="match status" value="1"/>
</dbReference>
<dbReference type="Gene3D" id="6.10.140.2220">
    <property type="match status" value="1"/>
</dbReference>
<evidence type="ECO:0000256" key="10">
    <source>
        <dbReference type="ARBA" id="ARBA00023004"/>
    </source>
</evidence>
<dbReference type="Pfam" id="PF00400">
    <property type="entry name" value="WD40"/>
    <property type="match status" value="4"/>
</dbReference>
<evidence type="ECO:0000256" key="13">
    <source>
        <dbReference type="ARBA" id="ARBA00049134"/>
    </source>
</evidence>
<sequence>MADAKRSTITANNSSGSGGGSSSSNSGTTSKSRKSKNDLIRSLVGTYLKARNYSVTDRYRKSDLILTQSTEQIVMNTAIKNDTSMVNSFLYSNICLNSNLAQVDQHFAKFAKFVRNQPEPIRTELNEIIPPLLCHLYIEMLKGRDWRPAIEFLRKHAPLVGKVEPTAAGPAGTSPLLLLNQQKMNGIIDSLPLGADLSSVVMPSAAIVFSPGRSSDSARTETYRRLIHKLSQISRFQDCESEPLFVQFRSCQTQLRFRTASIAAMRQYLAKHGHSLILQTLRTWFYFDTTDDKNFEDYRPDSSAKRKQQHADGLDDGMVGAARRSEPPEYDFTEHTERENERYLLLNGFNARYLRYKMLDAENGTSSNDRFGGSVLLAGDDDEEEYGNCIKDPQASVSGISEQQQQQNESVTGSIGMDGMFARIDSQERLRRLKESAEKLSIYQRPLCVYSLENVGQQLTSMAIDPGCCHVASGFEDSTIMLWSTNRSTQMGRKPYASFRDRQCCWNVTTCDSRFSESDDSDDDEYAEEVVGSSSSGRDESEHRIGSGADRQRDGTSLLDDGVDSMFDLRGSANIERMNRLLPPHKRRLTKRERWKQFLENRCLENTFSETGGLCLRGHGNAVTDLLFSEYSPLLVSVSRDCTMRAWMGSDYTCRAIYRGHNHPIWCVAESPTGLYFATGSRDTTARLWSTDRRFPLQMYVGHTQDVDTIAFHPNGNYLATGSTDLSVRLWCVTTGKLLRIFTDCRQPVQRICFSPDGKYLAAGGEENRVRIFDLTAGSQLTELKDHTAAITCITWSKDSSHFCSWGDVGGYREGFQQLRPAPSAPTTAMGDSSGPQRFTNYLQPASQQQTTPNMIVQQHRHFQHQCRICGVNEGLRRCSRCQIAYYCSVDHQRIDWKVHKTECRSIHLPPQPSSTMVAAASMQLQQQQNRQTLCAIYPAVPCSDGHQQQQQQLGNVFMPSSAATTEGSSFCVRAEMLQPNSSTNTINGGFVPQAANVNIAAHPSLTQSPADQNASSAIATVPTHHPTPATTATPVVGPMYNGGESAAATTCARTQQPMIASDGSDSGDEFLNELAVSKLFPIDALASAEELADLDQLDVDHILNENNFLNNINNLNVFDGTEQHQQQQQQQLPEQFIESDFAITEDVQQQQQTPDNNNRFDTDLSTDAVAFLNNNNHFVLDNPAVPGSDGGDHGQPVVLLDPSNPVYSGRASKMQLAQSGGSVMLLQQPQQLDQRTTASKAQQQQQQQQQQQLAALLRQASSAVVDSGPILAKVEQAKQQDIRKGRTQQVSNLSVANNGKPTSGPGVVSTGSSGGDATPHSAASEGSGAAAEMFDLDCENLDEACHSLIRDMNEYGVCVLDNFLGQERGLQVLDEVTGMYSSGVFRDGQLVSNRVGNNLRHIRGDKITWIGGKEPGCSSIGYLINRVDAVITNCKRMENNGKLGRYNIKERTKAMVACYPGSGSHYVKHVDNPNRDGRCITAIYYLNLDWDVRESGGLLRIFPEGCNDRVADIEPIFDRILFFWSDRRNPHEVQPAHRTRYAITLWYLDAEERESARLRYQLDCEKRLKA</sequence>
<keyword evidence="9" id="KW-0560">Oxidoreductase</keyword>
<dbReference type="PROSITE" id="PS50865">
    <property type="entry name" value="ZF_MYND_2"/>
    <property type="match status" value="1"/>
</dbReference>
<dbReference type="PROSITE" id="PS50294">
    <property type="entry name" value="WD_REPEATS_REGION"/>
    <property type="match status" value="3"/>
</dbReference>
<comment type="similarity">
    <text evidence="3">Belongs to the WD repeat TAF5 family.</text>
</comment>
<dbReference type="SMART" id="SM00320">
    <property type="entry name" value="WD40"/>
    <property type="match status" value="6"/>
</dbReference>
<dbReference type="Gene3D" id="2.130.10.10">
    <property type="entry name" value="YVTN repeat-like/Quinoprotein amine dehydrogenase"/>
    <property type="match status" value="2"/>
</dbReference>
<dbReference type="InterPro" id="IPR015943">
    <property type="entry name" value="WD40/YVTN_repeat-like_dom_sf"/>
</dbReference>
<feature type="region of interest" description="Disordered" evidence="14">
    <location>
        <begin position="515"/>
        <end position="559"/>
    </location>
</feature>
<feature type="compositionally biased region" description="Basic and acidic residues" evidence="14">
    <location>
        <begin position="323"/>
        <end position="336"/>
    </location>
</feature>
<evidence type="ECO:0000256" key="4">
    <source>
        <dbReference type="ARBA" id="ARBA00022723"/>
    </source>
</evidence>
<dbReference type="SUPFAM" id="SSF50978">
    <property type="entry name" value="WD40 repeat-like"/>
    <property type="match status" value="1"/>
</dbReference>
<dbReference type="VEuPathDB" id="VectorBase:ASTEI20_033837"/>
<feature type="compositionally biased region" description="Polar residues" evidence="14">
    <location>
        <begin position="1288"/>
        <end position="1301"/>
    </location>
</feature>
<dbReference type="InterPro" id="IPR002893">
    <property type="entry name" value="Znf_MYND"/>
</dbReference>
<keyword evidence="16" id="KW-1185">Reference proteome</keyword>
<dbReference type="InterPro" id="IPR006620">
    <property type="entry name" value="Pro_4_hyd_alph"/>
</dbReference>
<feature type="region of interest" description="Disordered" evidence="14">
    <location>
        <begin position="297"/>
        <end position="336"/>
    </location>
</feature>
<dbReference type="GO" id="GO:0160082">
    <property type="term" value="F:hypoxia-inducible factor-proline dioxygenase activity"/>
    <property type="evidence" value="ECO:0007669"/>
    <property type="project" value="UniProtKB-EC"/>
</dbReference>
<feature type="region of interest" description="Disordered" evidence="14">
    <location>
        <begin position="1"/>
        <end position="36"/>
    </location>
</feature>
<evidence type="ECO:0000256" key="9">
    <source>
        <dbReference type="ARBA" id="ARBA00023002"/>
    </source>
</evidence>
<dbReference type="STRING" id="30069.A0A182YLK4"/>
<comment type="catalytic activity">
    <reaction evidence="13">
        <text>L-prolyl-[hypoxia-inducible factor alpha subunit] + 2-oxoglutarate + O2 = trans-4-hydroxy-L-prolyl-[hypoxia-inducible factor alpha subunit] + succinate + CO2</text>
        <dbReference type="Rhea" id="RHEA:48400"/>
        <dbReference type="Rhea" id="RHEA-COMP:12093"/>
        <dbReference type="Rhea" id="RHEA-COMP:12094"/>
        <dbReference type="ChEBI" id="CHEBI:15379"/>
        <dbReference type="ChEBI" id="CHEBI:16526"/>
        <dbReference type="ChEBI" id="CHEBI:16810"/>
        <dbReference type="ChEBI" id="CHEBI:30031"/>
        <dbReference type="ChEBI" id="CHEBI:50342"/>
        <dbReference type="ChEBI" id="CHEBI:61965"/>
        <dbReference type="EC" id="1.14.11.29"/>
    </reaction>
</comment>
<dbReference type="VEuPathDB" id="VectorBase:ASTEI20_032937"/>
<evidence type="ECO:0000313" key="15">
    <source>
        <dbReference type="EnsemblMetazoa" id="ASTEI09340-PA"/>
    </source>
</evidence>
<dbReference type="InterPro" id="IPR001680">
    <property type="entry name" value="WD40_rpt"/>
</dbReference>
<dbReference type="SUPFAM" id="SSF160897">
    <property type="entry name" value="Taf5 N-terminal domain-like"/>
    <property type="match status" value="1"/>
</dbReference>
<evidence type="ECO:0000256" key="11">
    <source>
        <dbReference type="ARBA" id="ARBA00023242"/>
    </source>
</evidence>
<dbReference type="PANTHER" id="PTHR12907">
    <property type="entry name" value="EGL NINE HOMOLOG-RELATED"/>
    <property type="match status" value="1"/>
</dbReference>
<protein>
    <recommendedName>
        <fullName evidence="12">hypoxia-inducible factor-proline dioxygenase</fullName>
        <ecNumber evidence="12">1.14.11.29</ecNumber>
    </recommendedName>
</protein>
<reference evidence="16" key="1">
    <citation type="journal article" date="2014" name="Genome Biol.">
        <title>Genome analysis of a major urban malaria vector mosquito, Anopheles stephensi.</title>
        <authorList>
            <person name="Jiang X."/>
            <person name="Peery A."/>
            <person name="Hall A.B."/>
            <person name="Sharma A."/>
            <person name="Chen X.G."/>
            <person name="Waterhouse R.M."/>
            <person name="Komissarov A."/>
            <person name="Riehle M.M."/>
            <person name="Shouche Y."/>
            <person name="Sharakhova M.V."/>
            <person name="Lawson D."/>
            <person name="Pakpour N."/>
            <person name="Arensburger P."/>
            <person name="Davidson V.L."/>
            <person name="Eiglmeier K."/>
            <person name="Emrich S."/>
            <person name="George P."/>
            <person name="Kennedy R.C."/>
            <person name="Mane S.P."/>
            <person name="Maslen G."/>
            <person name="Oringanje C."/>
            <person name="Qi Y."/>
            <person name="Settlage R."/>
            <person name="Tojo M."/>
            <person name="Tubio J.M."/>
            <person name="Unger M.F."/>
            <person name="Wang B."/>
            <person name="Vernick K.D."/>
            <person name="Ribeiro J.M."/>
            <person name="James A.A."/>
            <person name="Michel K."/>
            <person name="Riehle M.A."/>
            <person name="Luckhart S."/>
            <person name="Sharakhov I.V."/>
            <person name="Tu Z."/>
        </authorList>
    </citation>
    <scope>NUCLEOTIDE SEQUENCE [LARGE SCALE GENOMIC DNA]</scope>
    <source>
        <strain evidence="16">Indian</strain>
    </source>
</reference>
<proteinExistence type="inferred from homology"/>
<keyword evidence="8" id="KW-0223">Dioxygenase</keyword>
<evidence type="ECO:0000313" key="16">
    <source>
        <dbReference type="Proteomes" id="UP000076408"/>
    </source>
</evidence>
<dbReference type="GO" id="GO:0008198">
    <property type="term" value="F:ferrous iron binding"/>
    <property type="evidence" value="ECO:0007669"/>
    <property type="project" value="TreeGrafter"/>
</dbReference>
<dbReference type="PANTHER" id="PTHR12907:SF26">
    <property type="entry name" value="HIF PROLYL HYDROXYLASE, ISOFORM C"/>
    <property type="match status" value="1"/>
</dbReference>
<dbReference type="GO" id="GO:0005634">
    <property type="term" value="C:nucleus"/>
    <property type="evidence" value="ECO:0007669"/>
    <property type="project" value="UniProtKB-SubCell"/>
</dbReference>
<evidence type="ECO:0000256" key="14">
    <source>
        <dbReference type="SAM" id="MobiDB-lite"/>
    </source>
</evidence>
<feature type="compositionally biased region" description="Basic and acidic residues" evidence="14">
    <location>
        <begin position="297"/>
        <end position="313"/>
    </location>
</feature>
<dbReference type="Proteomes" id="UP000076408">
    <property type="component" value="Unassembled WGS sequence"/>
</dbReference>
<dbReference type="CDD" id="cd00200">
    <property type="entry name" value="WD40"/>
    <property type="match status" value="1"/>
</dbReference>
<evidence type="ECO:0000256" key="1">
    <source>
        <dbReference type="ARBA" id="ARBA00001961"/>
    </source>
</evidence>
<dbReference type="VEuPathDB" id="VectorBase:ASTEI09340"/>
<keyword evidence="11" id="KW-0539">Nucleus</keyword>
<evidence type="ECO:0000256" key="5">
    <source>
        <dbReference type="ARBA" id="ARBA00022771"/>
    </source>
</evidence>
<feature type="region of interest" description="Disordered" evidence="14">
    <location>
        <begin position="1278"/>
        <end position="1329"/>
    </location>
</feature>
<dbReference type="PROSITE" id="PS51471">
    <property type="entry name" value="FE2OG_OXY"/>
    <property type="match status" value="1"/>
</dbReference>
<dbReference type="VEuPathDB" id="VectorBase:ASTE011004"/>
<dbReference type="EnsemblMetazoa" id="ASTEI09340-RA">
    <property type="protein sequence ID" value="ASTEI09340-PA"/>
    <property type="gene ID" value="ASTEI09340"/>
</dbReference>
<dbReference type="Pfam" id="PF12894">
    <property type="entry name" value="ANAPC4_WD40"/>
    <property type="match status" value="1"/>
</dbReference>
<evidence type="ECO:0000256" key="3">
    <source>
        <dbReference type="ARBA" id="ARBA00009435"/>
    </source>
</evidence>
<dbReference type="OMA" id="TLRTWFY"/>
<dbReference type="Pfam" id="PF13640">
    <property type="entry name" value="2OG-FeII_Oxy_3"/>
    <property type="match status" value="1"/>
</dbReference>
<dbReference type="GO" id="GO:0071456">
    <property type="term" value="P:cellular response to hypoxia"/>
    <property type="evidence" value="ECO:0007669"/>
    <property type="project" value="TreeGrafter"/>
</dbReference>
<dbReference type="Gene3D" id="1.25.40.500">
    <property type="entry name" value="TFIID subunit TAF5, NTD2 domain"/>
    <property type="match status" value="1"/>
</dbReference>
<accession>A0A182YLK4</accession>
<keyword evidence="5" id="KW-0863">Zinc-finger</keyword>
<dbReference type="EC" id="1.14.11.29" evidence="12"/>
<dbReference type="InterPro" id="IPR036322">
    <property type="entry name" value="WD40_repeat_dom_sf"/>
</dbReference>
<evidence type="ECO:0000256" key="6">
    <source>
        <dbReference type="ARBA" id="ARBA00022833"/>
    </source>
</evidence>
<dbReference type="InterPro" id="IPR024977">
    <property type="entry name" value="Apc4-like_WD40_dom"/>
</dbReference>
<keyword evidence="4" id="KW-0479">Metal-binding</keyword>
<keyword evidence="6" id="KW-0862">Zinc</keyword>
<dbReference type="Gene3D" id="2.60.120.620">
    <property type="entry name" value="q2cbj1_9rhob like domain"/>
    <property type="match status" value="1"/>
</dbReference>
<comment type="subcellular location">
    <subcellularLocation>
        <location evidence="2">Nucleus</location>
    </subcellularLocation>
</comment>
<dbReference type="PROSITE" id="PS50082">
    <property type="entry name" value="WD_REPEATS_2"/>
    <property type="match status" value="4"/>
</dbReference>
<dbReference type="SMART" id="SM00702">
    <property type="entry name" value="P4Hc"/>
    <property type="match status" value="1"/>
</dbReference>
<evidence type="ECO:0000256" key="2">
    <source>
        <dbReference type="ARBA" id="ARBA00004123"/>
    </source>
</evidence>
<dbReference type="InterPro" id="IPR037264">
    <property type="entry name" value="TFIID_NTD2_sf"/>
</dbReference>
<feature type="compositionally biased region" description="Acidic residues" evidence="14">
    <location>
        <begin position="518"/>
        <end position="528"/>
    </location>
</feature>
<evidence type="ECO:0000256" key="12">
    <source>
        <dbReference type="ARBA" id="ARBA00039004"/>
    </source>
</evidence>
<comment type="cofactor">
    <cofactor evidence="1">
        <name>L-ascorbate</name>
        <dbReference type="ChEBI" id="CHEBI:38290"/>
    </cofactor>
</comment>
<evidence type="ECO:0000256" key="7">
    <source>
        <dbReference type="ARBA" id="ARBA00022896"/>
    </source>
</evidence>
<organism evidence="15 16">
    <name type="scientific">Anopheles stephensi</name>
    <name type="common">Indo-Pakistan malaria mosquito</name>
    <dbReference type="NCBI Taxonomy" id="30069"/>
    <lineage>
        <taxon>Eukaryota</taxon>
        <taxon>Metazoa</taxon>
        <taxon>Ecdysozoa</taxon>
        <taxon>Arthropoda</taxon>
        <taxon>Hexapoda</taxon>
        <taxon>Insecta</taxon>
        <taxon>Pterygota</taxon>
        <taxon>Neoptera</taxon>
        <taxon>Endopterygota</taxon>
        <taxon>Diptera</taxon>
        <taxon>Nematocera</taxon>
        <taxon>Culicoidea</taxon>
        <taxon>Culicidae</taxon>
        <taxon>Anophelinae</taxon>
        <taxon>Anopheles</taxon>
    </lineage>
</organism>
<reference evidence="15" key="2">
    <citation type="submission" date="2020-05" db="UniProtKB">
        <authorList>
            <consortium name="EnsemblMetazoa"/>
        </authorList>
    </citation>
    <scope>IDENTIFICATION</scope>
    <source>
        <strain evidence="15">Indian</strain>
    </source>
</reference>
<name>A0A182YLK4_ANOST</name>
<dbReference type="InterPro" id="IPR005123">
    <property type="entry name" value="Oxoglu/Fe-dep_dioxygenase_dom"/>
</dbReference>
<evidence type="ECO:0000256" key="8">
    <source>
        <dbReference type="ARBA" id="ARBA00022964"/>
    </source>
</evidence>
<dbReference type="GO" id="GO:0031418">
    <property type="term" value="F:L-ascorbic acid binding"/>
    <property type="evidence" value="ECO:0007669"/>
    <property type="project" value="UniProtKB-KW"/>
</dbReference>
<dbReference type="InterPro" id="IPR044862">
    <property type="entry name" value="Pro_4_hyd_alph_FE2OG_OXY"/>
</dbReference>
<dbReference type="InterPro" id="IPR051559">
    <property type="entry name" value="HIF_prolyl_hydroxylases"/>
</dbReference>
<keyword evidence="10" id="KW-0408">Iron</keyword>
<feature type="compositionally biased region" description="Basic and acidic residues" evidence="14">
    <location>
        <begin position="537"/>
        <end position="554"/>
    </location>
</feature>
<dbReference type="Pfam" id="PF01753">
    <property type="entry name" value="zf-MYND"/>
    <property type="match status" value="1"/>
</dbReference>